<dbReference type="AlphaFoldDB" id="A0A1G9U448"/>
<name>A0A1G9U448_9BACT</name>
<dbReference type="EMBL" id="FNFO01000015">
    <property type="protein sequence ID" value="SDM54716.1"/>
    <property type="molecule type" value="Genomic_DNA"/>
</dbReference>
<dbReference type="Proteomes" id="UP000198510">
    <property type="component" value="Unassembled WGS sequence"/>
</dbReference>
<reference evidence="1 2" key="1">
    <citation type="submission" date="2016-10" db="EMBL/GenBank/DDBJ databases">
        <authorList>
            <person name="de Groot N.N."/>
        </authorList>
    </citation>
    <scope>NUCLEOTIDE SEQUENCE [LARGE SCALE GENOMIC DNA]</scope>
    <source>
        <strain evidence="1 2">DSM 25186</strain>
    </source>
</reference>
<keyword evidence="2" id="KW-1185">Reference proteome</keyword>
<organism evidence="1 2">
    <name type="scientific">Catalinimonas alkaloidigena</name>
    <dbReference type="NCBI Taxonomy" id="1075417"/>
    <lineage>
        <taxon>Bacteria</taxon>
        <taxon>Pseudomonadati</taxon>
        <taxon>Bacteroidota</taxon>
        <taxon>Cytophagia</taxon>
        <taxon>Cytophagales</taxon>
        <taxon>Catalimonadaceae</taxon>
        <taxon>Catalinimonas</taxon>
    </lineage>
</organism>
<dbReference type="Pfam" id="PF13155">
    <property type="entry name" value="Toprim_2"/>
    <property type="match status" value="1"/>
</dbReference>
<protein>
    <submittedName>
        <fullName evidence="1">Toprim-like</fullName>
    </submittedName>
</protein>
<dbReference type="OrthoDB" id="1032058at2"/>
<accession>A0A1G9U448</accession>
<dbReference type="InterPro" id="IPR034154">
    <property type="entry name" value="TOPRIM_DnaG/twinkle"/>
</dbReference>
<dbReference type="RefSeq" id="WP_089688155.1">
    <property type="nucleotide sequence ID" value="NZ_FNFO01000015.1"/>
</dbReference>
<dbReference type="CDD" id="cd01029">
    <property type="entry name" value="TOPRIM_primases"/>
    <property type="match status" value="1"/>
</dbReference>
<dbReference type="STRING" id="1075417.SAMN05421823_11581"/>
<sequence length="353" mass="41089">MAYDFTYFKQRVSIIQAAEALGYRHNPHAGRNPVEYCHPEHANVIIRNPHDPVKQLYFTRHDDTNRGSVIDFVRHRLHLFGVRESSEMAGVNKVLHQLAQVDYQPTALLPEVGAKKTFVRERYHCRPAQLQDLGYLQRKRGLSEETLLAFLPYLQKVVDLESAKKWENIGFPYRVVEESQWRGLELVNYHFKRFAAGSDRQHACWFAGCTMVPEKVMWAESAIDAMSFFQLSQRTSPTRFSLKHTLYVAVGGALARAQAEHVLRLYPYARHYTIFDADLAGRLQTIRLAAYRLGVSLTLRREQHQVHFQLPDRTFAIPIDEISLHRFRTLSHLNVQLVEYRPRGKDFNQMLTE</sequence>
<proteinExistence type="predicted"/>
<evidence type="ECO:0000313" key="1">
    <source>
        <dbReference type="EMBL" id="SDM54716.1"/>
    </source>
</evidence>
<gene>
    <name evidence="1" type="ORF">SAMN05421823_11581</name>
</gene>
<evidence type="ECO:0000313" key="2">
    <source>
        <dbReference type="Proteomes" id="UP000198510"/>
    </source>
</evidence>